<dbReference type="OrthoDB" id="9781704at2"/>
<dbReference type="HAMAP" id="MF_01235">
    <property type="entry name" value="ManNAc6P_epimer"/>
    <property type="match status" value="1"/>
</dbReference>
<dbReference type="GO" id="GO:0006053">
    <property type="term" value="P:N-acetylmannosamine catabolic process"/>
    <property type="evidence" value="ECO:0007669"/>
    <property type="project" value="TreeGrafter"/>
</dbReference>
<dbReference type="GO" id="GO:0005975">
    <property type="term" value="P:carbohydrate metabolic process"/>
    <property type="evidence" value="ECO:0007669"/>
    <property type="project" value="UniProtKB-UniRule"/>
</dbReference>
<dbReference type="FunFam" id="3.20.20.70:FF:000035">
    <property type="entry name" value="Putative N-acetylmannosamine-6-phosphate 2-epimerase"/>
    <property type="match status" value="1"/>
</dbReference>
<evidence type="ECO:0000256" key="7">
    <source>
        <dbReference type="HAMAP-Rule" id="MF_01235"/>
    </source>
</evidence>
<dbReference type="GO" id="GO:0047465">
    <property type="term" value="F:N-acylglucosamine-6-phosphate 2-epimerase activity"/>
    <property type="evidence" value="ECO:0007669"/>
    <property type="project" value="UniProtKB-EC"/>
</dbReference>
<comment type="catalytic activity">
    <reaction evidence="1 7">
        <text>an N-acyl-D-glucosamine 6-phosphate = an N-acyl-D-mannosamine 6-phosphate</text>
        <dbReference type="Rhea" id="RHEA:23932"/>
        <dbReference type="ChEBI" id="CHEBI:57599"/>
        <dbReference type="ChEBI" id="CHEBI:57666"/>
        <dbReference type="EC" id="5.1.3.9"/>
    </reaction>
</comment>
<proteinExistence type="inferred from homology"/>
<keyword evidence="5 7" id="KW-0413">Isomerase</keyword>
<evidence type="ECO:0000256" key="4">
    <source>
        <dbReference type="ARBA" id="ARBA00007439"/>
    </source>
</evidence>
<dbReference type="InterPro" id="IPR007260">
    <property type="entry name" value="NanE"/>
</dbReference>
<evidence type="ECO:0000256" key="2">
    <source>
        <dbReference type="ARBA" id="ARBA00002147"/>
    </source>
</evidence>
<keyword evidence="9" id="KW-1185">Reference proteome</keyword>
<gene>
    <name evidence="7" type="primary">nanE</name>
    <name evidence="8" type="ORF">SAMN02745751_01073</name>
</gene>
<evidence type="ECO:0000256" key="3">
    <source>
        <dbReference type="ARBA" id="ARBA00005081"/>
    </source>
</evidence>
<protein>
    <recommendedName>
        <fullName evidence="7">Putative N-acetylmannosamine-6-phosphate 2-epimerase</fullName>
        <ecNumber evidence="7">5.1.3.9</ecNumber>
    </recommendedName>
    <alternativeName>
        <fullName evidence="7">ManNAc-6-P epimerase</fullName>
    </alternativeName>
</protein>
<keyword evidence="6 7" id="KW-0119">Carbohydrate metabolism</keyword>
<evidence type="ECO:0000313" key="8">
    <source>
        <dbReference type="EMBL" id="SHI80709.1"/>
    </source>
</evidence>
<accession>A0A1M6E5Q7</accession>
<dbReference type="RefSeq" id="WP_073048287.1">
    <property type="nucleotide sequence ID" value="NZ_FQZL01000007.1"/>
</dbReference>
<dbReference type="Proteomes" id="UP000184052">
    <property type="component" value="Unassembled WGS sequence"/>
</dbReference>
<dbReference type="SUPFAM" id="SSF51366">
    <property type="entry name" value="Ribulose-phoshate binding barrel"/>
    <property type="match status" value="1"/>
</dbReference>
<evidence type="ECO:0000313" key="9">
    <source>
        <dbReference type="Proteomes" id="UP000184052"/>
    </source>
</evidence>
<dbReference type="InterPro" id="IPR011060">
    <property type="entry name" value="RibuloseP-bd_barrel"/>
</dbReference>
<dbReference type="AlphaFoldDB" id="A0A1M6E5Q7"/>
<dbReference type="EMBL" id="FQZL01000007">
    <property type="protein sequence ID" value="SHI80709.1"/>
    <property type="molecule type" value="Genomic_DNA"/>
</dbReference>
<evidence type="ECO:0000256" key="5">
    <source>
        <dbReference type="ARBA" id="ARBA00023235"/>
    </source>
</evidence>
<dbReference type="EC" id="5.1.3.9" evidence="7"/>
<dbReference type="PANTHER" id="PTHR36204">
    <property type="entry name" value="N-ACETYLMANNOSAMINE-6-PHOSPHATE 2-EPIMERASE-RELATED"/>
    <property type="match status" value="1"/>
</dbReference>
<evidence type="ECO:0000256" key="6">
    <source>
        <dbReference type="ARBA" id="ARBA00023277"/>
    </source>
</evidence>
<reference evidence="8 9" key="1">
    <citation type="submission" date="2016-11" db="EMBL/GenBank/DDBJ databases">
        <authorList>
            <person name="Jaros S."/>
            <person name="Januszkiewicz K."/>
            <person name="Wedrychowicz H."/>
        </authorList>
    </citation>
    <scope>NUCLEOTIDE SEQUENCE [LARGE SCALE GENOMIC DNA]</scope>
    <source>
        <strain evidence="8 9">DSM 17477</strain>
    </source>
</reference>
<dbReference type="PANTHER" id="PTHR36204:SF1">
    <property type="entry name" value="N-ACETYLMANNOSAMINE-6-PHOSPHATE 2-EPIMERASE-RELATED"/>
    <property type="match status" value="1"/>
</dbReference>
<evidence type="ECO:0000256" key="1">
    <source>
        <dbReference type="ARBA" id="ARBA00000056"/>
    </source>
</evidence>
<dbReference type="Gene3D" id="3.20.20.70">
    <property type="entry name" value="Aldolase class I"/>
    <property type="match status" value="1"/>
</dbReference>
<dbReference type="GO" id="GO:0019262">
    <property type="term" value="P:N-acetylneuraminate catabolic process"/>
    <property type="evidence" value="ECO:0007669"/>
    <property type="project" value="UniProtKB-UniRule"/>
</dbReference>
<organism evidence="8 9">
    <name type="scientific">Dethiosulfatibacter aminovorans DSM 17477</name>
    <dbReference type="NCBI Taxonomy" id="1121476"/>
    <lineage>
        <taxon>Bacteria</taxon>
        <taxon>Bacillati</taxon>
        <taxon>Bacillota</taxon>
        <taxon>Tissierellia</taxon>
        <taxon>Dethiosulfatibacter</taxon>
    </lineage>
</organism>
<comment type="similarity">
    <text evidence="4 7">Belongs to the NanE family.</text>
</comment>
<comment type="pathway">
    <text evidence="3 7">Amino-sugar metabolism; N-acetylneuraminate degradation; D-fructose 6-phosphate from N-acetylneuraminate: step 3/5.</text>
</comment>
<dbReference type="UniPathway" id="UPA00629">
    <property type="reaction ID" value="UER00682"/>
</dbReference>
<dbReference type="CDD" id="cd04729">
    <property type="entry name" value="NanE"/>
    <property type="match status" value="1"/>
</dbReference>
<name>A0A1M6E5Q7_9FIRM</name>
<dbReference type="GO" id="GO:0005829">
    <property type="term" value="C:cytosol"/>
    <property type="evidence" value="ECO:0007669"/>
    <property type="project" value="TreeGrafter"/>
</dbReference>
<sequence>MSFNIEALRHGLIVSCQALENEPLYSEEGGVMSLMAKAAKEANAVGIRANGPRDIKEIKEMVALPVIGIVKKQYDGFEQHITVTMDEVDELVAVGTDIIAIDATKRPRPDGRTINEFIQAIKQKYPDQLLMADVSTFEEGVNAAEAGVDLIGSTLSGYTAYSTCKEGPDYDLVDALVKRLSIPVIAEGRIHYPEQAKRMLEIGAYAVVVGGAITRPKEIAERFISAMKEEE</sequence>
<dbReference type="STRING" id="1121476.SAMN02745751_01073"/>
<dbReference type="Pfam" id="PF04131">
    <property type="entry name" value="NanE"/>
    <property type="match status" value="1"/>
</dbReference>
<dbReference type="InterPro" id="IPR013785">
    <property type="entry name" value="Aldolase_TIM"/>
</dbReference>
<dbReference type="NCBIfam" id="NF002231">
    <property type="entry name" value="PRK01130.1"/>
    <property type="match status" value="1"/>
</dbReference>
<comment type="function">
    <text evidence="2 7">Converts N-acetylmannosamine-6-phosphate (ManNAc-6-P) to N-acetylglucosamine-6-phosphate (GlcNAc-6-P).</text>
</comment>